<keyword evidence="2" id="KW-1185">Reference proteome</keyword>
<name>A0A0K1ET91_CHOCO</name>
<reference evidence="1 2" key="1">
    <citation type="submission" date="2015-07" db="EMBL/GenBank/DDBJ databases">
        <title>Genome analysis of myxobacterium Chondromyces crocatus Cm c5 reveals a high potential for natural compound synthesis and the genetic basis for the loss of fruiting body formation.</title>
        <authorList>
            <person name="Zaburannyi N."/>
            <person name="Bunk B."/>
            <person name="Maier J."/>
            <person name="Overmann J."/>
            <person name="Mueller R."/>
        </authorList>
    </citation>
    <scope>NUCLEOTIDE SEQUENCE [LARGE SCALE GENOMIC DNA]</scope>
    <source>
        <strain evidence="1 2">Cm c5</strain>
    </source>
</reference>
<dbReference type="KEGG" id="ccro:CMC5_082990"/>
<proteinExistence type="predicted"/>
<dbReference type="NCBIfam" id="TIGR04255">
    <property type="entry name" value="sporadTIGR04255"/>
    <property type="match status" value="1"/>
</dbReference>
<evidence type="ECO:0008006" key="3">
    <source>
        <dbReference type="Google" id="ProtNLM"/>
    </source>
</evidence>
<organism evidence="1 2">
    <name type="scientific">Chondromyces crocatus</name>
    <dbReference type="NCBI Taxonomy" id="52"/>
    <lineage>
        <taxon>Bacteria</taxon>
        <taxon>Pseudomonadati</taxon>
        <taxon>Myxococcota</taxon>
        <taxon>Polyangia</taxon>
        <taxon>Polyangiales</taxon>
        <taxon>Polyangiaceae</taxon>
        <taxon>Chondromyces</taxon>
    </lineage>
</organism>
<evidence type="ECO:0000313" key="1">
    <source>
        <dbReference type="EMBL" id="AKT44061.1"/>
    </source>
</evidence>
<dbReference type="InterPro" id="IPR026349">
    <property type="entry name" value="CHP04255"/>
</dbReference>
<dbReference type="OrthoDB" id="5513733at2"/>
<dbReference type="EMBL" id="CP012159">
    <property type="protein sequence ID" value="AKT44061.1"/>
    <property type="molecule type" value="Genomic_DNA"/>
</dbReference>
<accession>A0A0K1ET91</accession>
<dbReference type="Proteomes" id="UP000067626">
    <property type="component" value="Chromosome"/>
</dbReference>
<sequence length="250" mass="28689">MSSPHPHLRHAPIREALLDIRVELPPEVTVETLEELSNGILHDFPAIRPIQHIQYHLPTDGEELEARMPGTSQTLGRIHWNADQSRAVQIRVDGVTVNHVQSYEDWEALRQQAEGLWLEYSKIARPLKVVRCSLRYINKLALVAGRDLAKQLRTRPEVSPELPQTLEAYFMRLVVPFEDGRRAVITELTESPPEEGAPPHLILDIDVSTSRTFDPTSDADAIWTEFDRLREIKNDCFFSSLEKETWKAYL</sequence>
<gene>
    <name evidence="1" type="ORF">CMC5_082990</name>
</gene>
<dbReference type="AlphaFoldDB" id="A0A0K1ET91"/>
<protein>
    <recommendedName>
        <fullName evidence="3">TIGR04255 family protein</fullName>
    </recommendedName>
</protein>
<evidence type="ECO:0000313" key="2">
    <source>
        <dbReference type="Proteomes" id="UP000067626"/>
    </source>
</evidence>
<dbReference type="RefSeq" id="WP_050435454.1">
    <property type="nucleotide sequence ID" value="NZ_CP012159.1"/>
</dbReference>
<dbReference type="STRING" id="52.CMC5_082990"/>